<protein>
    <recommendedName>
        <fullName evidence="3">HNH endonuclease</fullName>
    </recommendedName>
</protein>
<comment type="caution">
    <text evidence="1">The sequence shown here is derived from an EMBL/GenBank/DDBJ whole genome shotgun (WGS) entry which is preliminary data.</text>
</comment>
<proteinExistence type="predicted"/>
<dbReference type="Gene3D" id="1.10.30.50">
    <property type="match status" value="1"/>
</dbReference>
<gene>
    <name evidence="1" type="ORF">NX786_25900</name>
</gene>
<dbReference type="EMBL" id="JANUHC010000011">
    <property type="protein sequence ID" value="MCS0632771.1"/>
    <property type="molecule type" value="Genomic_DNA"/>
</dbReference>
<reference evidence="1" key="1">
    <citation type="submission" date="2022-08" db="EMBL/GenBank/DDBJ databases">
        <title>Reclassification of Massilia species as members of the genera Telluria, Duganella, Pseudoduganella, Mokoshia gen. nov. and Zemynaea gen. nov. using orthogonal and non-orthogonal genome-based approaches.</title>
        <authorList>
            <person name="Bowman J.P."/>
        </authorList>
    </citation>
    <scope>NUCLEOTIDE SEQUENCE</scope>
    <source>
        <strain evidence="1">LMG 11547</strain>
    </source>
</reference>
<sequence length="365" mass="40894">MLHERRLPEDLAQDLGRVYSAKMRLLNWLLRSPPQALDDNTQLVQQFGKALGKWLWARIRKPKTRTAFGTAVMALATKARGDPAQAVLVADAITQDAQFHQRWNIAGNELLFPRLHPNWLESVKDVAVPFYDWLGGMGFEPGPFSLTGDRIDRATVMKAFRRHSHDVCGYCDGPLGELGSASEANDCDHFFPKSQWPHLAIHPANLFSACQGCNSRWKLDKVPMGDADAQGLNNTYHPMLRPGASVVVVKATVSAASARQVEIKITDPSLPRRAETLVATLDLESRWTNWVNKKLDPSVSVFVSKSIRDRGLGQQPTPESVRELIEDDIAWKRGRLGKEERCIREIAVLKCMRDDILDEVIADLT</sequence>
<organism evidence="1 2">
    <name type="scientific">Telluria mixta</name>
    <dbReference type="NCBI Taxonomy" id="34071"/>
    <lineage>
        <taxon>Bacteria</taxon>
        <taxon>Pseudomonadati</taxon>
        <taxon>Pseudomonadota</taxon>
        <taxon>Betaproteobacteria</taxon>
        <taxon>Burkholderiales</taxon>
        <taxon>Oxalobacteraceae</taxon>
        <taxon>Telluria group</taxon>
        <taxon>Telluria</taxon>
    </lineage>
</organism>
<dbReference type="Proteomes" id="UP001165263">
    <property type="component" value="Unassembled WGS sequence"/>
</dbReference>
<keyword evidence="2" id="KW-1185">Reference proteome</keyword>
<name>A0ABT2C5V1_9BURK</name>
<evidence type="ECO:0000313" key="1">
    <source>
        <dbReference type="EMBL" id="MCS0632771.1"/>
    </source>
</evidence>
<dbReference type="RefSeq" id="WP_259451783.1">
    <property type="nucleotide sequence ID" value="NZ_CP119520.1"/>
</dbReference>
<accession>A0ABT2C5V1</accession>
<evidence type="ECO:0008006" key="3">
    <source>
        <dbReference type="Google" id="ProtNLM"/>
    </source>
</evidence>
<evidence type="ECO:0000313" key="2">
    <source>
        <dbReference type="Proteomes" id="UP001165263"/>
    </source>
</evidence>